<keyword evidence="1" id="KW-0540">Nuclease</keyword>
<dbReference type="SUPFAM" id="SSF50249">
    <property type="entry name" value="Nucleic acid-binding proteins"/>
    <property type="match status" value="3"/>
</dbReference>
<feature type="domain" description="S1 motif" evidence="5">
    <location>
        <begin position="647"/>
        <end position="728"/>
    </location>
</feature>
<dbReference type="InterPro" id="IPR040476">
    <property type="entry name" value="CSD2"/>
</dbReference>
<evidence type="ECO:0000256" key="4">
    <source>
        <dbReference type="SAM" id="MobiDB-lite"/>
    </source>
</evidence>
<evidence type="ECO:0000256" key="1">
    <source>
        <dbReference type="ARBA" id="ARBA00022722"/>
    </source>
</evidence>
<dbReference type="PROSITE" id="PS50126">
    <property type="entry name" value="S1"/>
    <property type="match status" value="1"/>
</dbReference>
<dbReference type="Pfam" id="PF00575">
    <property type="entry name" value="S1"/>
    <property type="match status" value="1"/>
</dbReference>
<proteinExistence type="predicted"/>
<dbReference type="SMART" id="SM00357">
    <property type="entry name" value="CSP"/>
    <property type="match status" value="1"/>
</dbReference>
<feature type="region of interest" description="Disordered" evidence="4">
    <location>
        <begin position="730"/>
        <end position="758"/>
    </location>
</feature>
<dbReference type="Pfam" id="PF17876">
    <property type="entry name" value="CSD2"/>
    <property type="match status" value="1"/>
</dbReference>
<evidence type="ECO:0000313" key="7">
    <source>
        <dbReference type="Proteomes" id="UP001154265"/>
    </source>
</evidence>
<gene>
    <name evidence="6" type="ORF">L3556_04105</name>
</gene>
<keyword evidence="2" id="KW-0378">Hydrolase</keyword>
<dbReference type="InterPro" id="IPR011129">
    <property type="entry name" value="CSD"/>
</dbReference>
<dbReference type="EMBL" id="JAKKUT010000002">
    <property type="protein sequence ID" value="MDG2990121.1"/>
    <property type="molecule type" value="Genomic_DNA"/>
</dbReference>
<keyword evidence="3" id="KW-0269">Exonuclease</keyword>
<dbReference type="Pfam" id="PF00773">
    <property type="entry name" value="RNB"/>
    <property type="match status" value="1"/>
</dbReference>
<dbReference type="Gene3D" id="2.40.50.140">
    <property type="entry name" value="Nucleic acid-binding proteins"/>
    <property type="match status" value="2"/>
</dbReference>
<dbReference type="InterPro" id="IPR050180">
    <property type="entry name" value="RNR_Ribonuclease"/>
</dbReference>
<dbReference type="Proteomes" id="UP001154265">
    <property type="component" value="Unassembled WGS sequence"/>
</dbReference>
<name>A0ABT6EWH0_9SYNE</name>
<dbReference type="RefSeq" id="WP_277866039.1">
    <property type="nucleotide sequence ID" value="NZ_JAKKUT010000002.1"/>
</dbReference>
<dbReference type="PANTHER" id="PTHR23355">
    <property type="entry name" value="RIBONUCLEASE"/>
    <property type="match status" value="1"/>
</dbReference>
<dbReference type="Pfam" id="PF08206">
    <property type="entry name" value="OB_RNB"/>
    <property type="match status" value="1"/>
</dbReference>
<reference evidence="6" key="1">
    <citation type="journal article" date="2022" name="Genome Biol. Evol.">
        <title>A New Gene Family Diagnostic for Intracellular Biomineralization of Amorphous Ca Carbonates by Cyanobacteria.</title>
        <authorList>
            <person name="Benzerara K."/>
            <person name="Duprat E."/>
            <person name="Bitard-Feildel T."/>
            <person name="Caumes G."/>
            <person name="Cassier-Chauvat C."/>
            <person name="Chauvat F."/>
            <person name="Dezi M."/>
            <person name="Diop S.I."/>
            <person name="Gaschignard G."/>
            <person name="Gorgen S."/>
            <person name="Gugger M."/>
            <person name="Lopez-Garcia P."/>
            <person name="Millet M."/>
            <person name="Skouri-Panet F."/>
            <person name="Moreira D."/>
            <person name="Callebaut I."/>
        </authorList>
    </citation>
    <scope>NUCLEOTIDE SEQUENCE</scope>
    <source>
        <strain evidence="6">G9</strain>
    </source>
</reference>
<evidence type="ECO:0000313" key="6">
    <source>
        <dbReference type="EMBL" id="MDG2990121.1"/>
    </source>
</evidence>
<evidence type="ECO:0000256" key="3">
    <source>
        <dbReference type="ARBA" id="ARBA00022839"/>
    </source>
</evidence>
<dbReference type="CDD" id="cd04471">
    <property type="entry name" value="S1_RNase_R"/>
    <property type="match status" value="1"/>
</dbReference>
<dbReference type="SMART" id="SM00316">
    <property type="entry name" value="S1"/>
    <property type="match status" value="1"/>
</dbReference>
<keyword evidence="7" id="KW-1185">Reference proteome</keyword>
<dbReference type="PANTHER" id="PTHR23355:SF9">
    <property type="entry name" value="DIS3-LIKE EXONUCLEASE 2"/>
    <property type="match status" value="1"/>
</dbReference>
<reference evidence="6" key="2">
    <citation type="submission" date="2022-01" db="EMBL/GenBank/DDBJ databases">
        <authorList>
            <person name="Zivanovic Y."/>
            <person name="Moreira D."/>
            <person name="Lopez-Garcia P."/>
        </authorList>
    </citation>
    <scope>NUCLEOTIDE SEQUENCE</scope>
    <source>
        <strain evidence="6">G9</strain>
    </source>
</reference>
<protein>
    <submittedName>
        <fullName evidence="6">Ribonuclease R</fullName>
    </submittedName>
</protein>
<comment type="caution">
    <text evidence="6">The sequence shown here is derived from an EMBL/GenBank/DDBJ whole genome shotgun (WGS) entry which is preliminary data.</text>
</comment>
<dbReference type="InterPro" id="IPR013223">
    <property type="entry name" value="RNase_B_OB_dom"/>
</dbReference>
<sequence>MQFSISSLLANFSDDKLIAPKVLEKKLDCEEGEGLHQLQIALDALERVGVLLKERGKYRRLHEEGVVEGRLRCSSKGFCFAIQEQEGSEDVFVRENQLSTAWNGDLVLVKVTREGRRKRSPEGEVKLILERSNPSVIARIKQTESGFRAVPLDDRLLFEVEILPNGTVADLTAVVDQLVHVIIVRYPLGAYPPLGEINQVLGEDAQSAPAIDLICCKHDLPRQFSGMAQGVAIALNQELEAASLQSSWEGRQDLRNLQTIALDWPWQEMQAAFSLEPLGSQTWQLGIHISDVAAQVPFNSALDREVRRRALAVATQDLTIPLFPPELTALRLVPGGDRPCLSLLVTITGQGDVQAYEIQPSVVRVDQTLNPEDVSKILAKKGKFSLGDLLQTLGQISTGLSEQRQQRGTLAAPLNLTLPMGYGDEGIFTALQSQSGLDPSSLMILANELLGNHLANLGLPAIYRHQEPPELYAIQDFIKLAQNLDLPLNLSDTSQVTSQDYQRFIHQLQTSDLADVLLELLCDTLKVPADTATAAAHFSLALTGPYAHCCAPLQRYSDVLNQRVIHALLDKGRDRRTARAKESVNLRHHSCLDQVNWNVLPPDDQRDLEGAIADILPDLQEQERTVYQAWKDLQGLLRVRRVQACAGETRPGIITGVQSYGFFVELIDFSVEGLVHVSSLKDDWYEYRSQAQTLTGRRNHLRYRLGDRVDVMIKNVDSYRQQVDLAVVGGGSQASEEELQVAAEPDSENEQEEDSDQD</sequence>
<evidence type="ECO:0000256" key="2">
    <source>
        <dbReference type="ARBA" id="ARBA00022801"/>
    </source>
</evidence>
<organism evidence="6 7">
    <name type="scientific">Candidatus Synechococcus calcipolaris G9</name>
    <dbReference type="NCBI Taxonomy" id="1497997"/>
    <lineage>
        <taxon>Bacteria</taxon>
        <taxon>Bacillati</taxon>
        <taxon>Cyanobacteriota</taxon>
        <taxon>Cyanophyceae</taxon>
        <taxon>Synechococcales</taxon>
        <taxon>Synechococcaceae</taxon>
        <taxon>Synechococcus</taxon>
    </lineage>
</organism>
<dbReference type="InterPro" id="IPR012340">
    <property type="entry name" value="NA-bd_OB-fold"/>
</dbReference>
<dbReference type="InterPro" id="IPR001900">
    <property type="entry name" value="RNase_II/R"/>
</dbReference>
<feature type="compositionally biased region" description="Acidic residues" evidence="4">
    <location>
        <begin position="735"/>
        <end position="758"/>
    </location>
</feature>
<accession>A0ABT6EWH0</accession>
<dbReference type="SMART" id="SM00955">
    <property type="entry name" value="RNB"/>
    <property type="match status" value="1"/>
</dbReference>
<dbReference type="InterPro" id="IPR003029">
    <property type="entry name" value="S1_domain"/>
</dbReference>
<evidence type="ECO:0000259" key="5">
    <source>
        <dbReference type="PROSITE" id="PS50126"/>
    </source>
</evidence>